<feature type="domain" description="Glycoside hydrolase 35 catalytic" evidence="3">
    <location>
        <begin position="41"/>
        <end position="192"/>
    </location>
</feature>
<organism evidence="5 6">
    <name type="scientific">Paenibacillus pectinilyticus</name>
    <dbReference type="NCBI Taxonomy" id="512399"/>
    <lineage>
        <taxon>Bacteria</taxon>
        <taxon>Bacillati</taxon>
        <taxon>Bacillota</taxon>
        <taxon>Bacilli</taxon>
        <taxon>Bacillales</taxon>
        <taxon>Paenibacillaceae</taxon>
        <taxon>Paenibacillus</taxon>
    </lineage>
</organism>
<dbReference type="Proteomes" id="UP000093309">
    <property type="component" value="Unassembled WGS sequence"/>
</dbReference>
<reference evidence="6" key="1">
    <citation type="submission" date="2016-05" db="EMBL/GenBank/DDBJ databases">
        <title>Paenibacillus oryzae. sp. nov., isolated from the rice root.</title>
        <authorList>
            <person name="Zhang J."/>
            <person name="Zhang X."/>
        </authorList>
    </citation>
    <scope>NUCLEOTIDE SEQUENCE [LARGE SCALE GENOMIC DNA]</scope>
    <source>
        <strain evidence="6">KCTC13222</strain>
    </source>
</reference>
<dbReference type="SUPFAM" id="SSF51445">
    <property type="entry name" value="(Trans)glycosidases"/>
    <property type="match status" value="1"/>
</dbReference>
<comment type="caution">
    <text evidence="5">The sequence shown here is derived from an EMBL/GenBank/DDBJ whole genome shotgun (WGS) entry which is preliminary data.</text>
</comment>
<evidence type="ECO:0000313" key="6">
    <source>
        <dbReference type="Proteomes" id="UP000093309"/>
    </source>
</evidence>
<dbReference type="InterPro" id="IPR037110">
    <property type="entry name" value="Betagal_dom2_sf"/>
</dbReference>
<dbReference type="GO" id="GO:0005975">
    <property type="term" value="P:carbohydrate metabolic process"/>
    <property type="evidence" value="ECO:0007669"/>
    <property type="project" value="InterPro"/>
</dbReference>
<dbReference type="InterPro" id="IPR018954">
    <property type="entry name" value="Betagal_dom2"/>
</dbReference>
<evidence type="ECO:0000256" key="2">
    <source>
        <dbReference type="RuleBase" id="RU003679"/>
    </source>
</evidence>
<evidence type="ECO:0000256" key="1">
    <source>
        <dbReference type="ARBA" id="ARBA00009809"/>
    </source>
</evidence>
<evidence type="ECO:0000313" key="5">
    <source>
        <dbReference type="EMBL" id="OCT15072.1"/>
    </source>
</evidence>
<dbReference type="OrthoDB" id="9813184at2"/>
<dbReference type="RefSeq" id="WP_065851982.1">
    <property type="nucleotide sequence ID" value="NZ_LYPC01000014.1"/>
</dbReference>
<comment type="similarity">
    <text evidence="1 2">Belongs to the glycosyl hydrolase 35 family.</text>
</comment>
<evidence type="ECO:0000259" key="3">
    <source>
        <dbReference type="Pfam" id="PF01301"/>
    </source>
</evidence>
<dbReference type="Gene3D" id="2.102.20.10">
    <property type="entry name" value="Beta-galactosidase, domain 2"/>
    <property type="match status" value="1"/>
</dbReference>
<gene>
    <name evidence="5" type="ORF">A8709_13240</name>
</gene>
<dbReference type="Gene3D" id="3.20.20.80">
    <property type="entry name" value="Glycosidases"/>
    <property type="match status" value="1"/>
</dbReference>
<keyword evidence="6" id="KW-1185">Reference proteome</keyword>
<dbReference type="STRING" id="512399.A8709_13240"/>
<dbReference type="PANTHER" id="PTHR23421">
    <property type="entry name" value="BETA-GALACTOSIDASE RELATED"/>
    <property type="match status" value="1"/>
</dbReference>
<name>A0A1C1A3D6_9BACL</name>
<accession>A0A1C1A3D6</accession>
<keyword evidence="5" id="KW-0378">Hydrolase</keyword>
<feature type="domain" description="Beta-galactosidase" evidence="4">
    <location>
        <begin position="449"/>
        <end position="569"/>
    </location>
</feature>
<dbReference type="Pfam" id="PF10435">
    <property type="entry name" value="BetaGal_dom2"/>
    <property type="match status" value="1"/>
</dbReference>
<protein>
    <submittedName>
        <fullName evidence="5">Glycosyl hydrolase family 35</fullName>
    </submittedName>
</protein>
<dbReference type="InterPro" id="IPR017853">
    <property type="entry name" value="GH"/>
</dbReference>
<dbReference type="GO" id="GO:0004553">
    <property type="term" value="F:hydrolase activity, hydrolyzing O-glycosyl compounds"/>
    <property type="evidence" value="ECO:0007669"/>
    <property type="project" value="InterPro"/>
</dbReference>
<dbReference type="Pfam" id="PF01301">
    <property type="entry name" value="Glyco_hydro_35"/>
    <property type="match status" value="1"/>
</dbReference>
<dbReference type="EMBL" id="LYPC01000014">
    <property type="protein sequence ID" value="OCT15072.1"/>
    <property type="molecule type" value="Genomic_DNA"/>
</dbReference>
<dbReference type="PRINTS" id="PR00742">
    <property type="entry name" value="GLHYDRLASE35"/>
</dbReference>
<dbReference type="InterPro" id="IPR001944">
    <property type="entry name" value="Glycoside_Hdrlase_35"/>
</dbReference>
<proteinExistence type="inferred from homology"/>
<dbReference type="InterPro" id="IPR031330">
    <property type="entry name" value="Gly_Hdrlase_35_cat"/>
</dbReference>
<evidence type="ECO:0000259" key="4">
    <source>
        <dbReference type="Pfam" id="PF10435"/>
    </source>
</evidence>
<sequence>MTTYTIDARDDRKRIFSGHIRQGGSNPQGELLSFTNYYMERDGKPFFAVCGEFHFSRYDERLWEDEIVKMKMGGINVIATYVFWNMHEEIQGVFDWSGNKNVHHFIELCGKHGLYVIVRIGPFCHGEVRNGGMPDWLFGRPFNVRSNDEGYLVFVKALYQEISVQLQGLLYAQGGPIIGTQIENEHNHSAAQWALTTGISNLWLSQGSDGNDHMIKLKQLAVEAGIVTPIYTCTAWGGATTPTDEMLPLWGGYAYWPWIYYEHDRFGDIKEHPPTPEYVFRDKHNNEIPKSYNFEPLYTPEDYPYMCCEMGGGMTPFYKYRFQFDYPSVPAMTGMKVAEGCNMIGYYMYHGGSNPKGKRDVYLNDLATPKISYDFNAMIGEFGQVRESYRRTKLQHYFYTQYEEWLCRTKTLLPMGASEIEPTDVNTLRYAVRAGEGSGLLFLNNYQDHVENINMVDFQVAIELQNETVRFPAEGSLRLNKDSYCMLPYQFDLKGIKLHYATAQLITHLEVDGATYYFFTIPDGMRGQFALKTTSIQGEIKLEQGTVQNTDDITIVTLEEADMAMFSMQAEVSAEIVHVVAMSDALSLDFWKAELQGRERVFLTRANLLVMDGQIKLESTDETEVTLRVFPDLDAFHVISGAELVDQGTQELFTTYKFHIPHKEITFECIKVNADKVELRFTPNTFGQVKQVLLSIAYTGDIGYAFIDGDLINDNFSNGLPWEIGLKQLEERLIDQGMYIYISPIRKGSFVNSATTMAGWSEQAMERIAEIHSVRAVPVYEIIFGV</sequence>
<dbReference type="AlphaFoldDB" id="A0A1C1A3D6"/>